<feature type="compositionally biased region" description="Basic residues" evidence="1">
    <location>
        <begin position="7"/>
        <end position="19"/>
    </location>
</feature>
<feature type="region of interest" description="Disordered" evidence="1">
    <location>
        <begin position="1"/>
        <end position="72"/>
    </location>
</feature>
<gene>
    <name evidence="2" type="ORF">G3M48_002338</name>
</gene>
<name>A0AAW0RYP5_9HYPO</name>
<dbReference type="EMBL" id="JAAHCF010000177">
    <property type="protein sequence ID" value="KAK8146971.1"/>
    <property type="molecule type" value="Genomic_DNA"/>
</dbReference>
<evidence type="ECO:0000313" key="3">
    <source>
        <dbReference type="Proteomes" id="UP001397290"/>
    </source>
</evidence>
<proteinExistence type="predicted"/>
<feature type="compositionally biased region" description="Basic and acidic residues" evidence="1">
    <location>
        <begin position="55"/>
        <end position="72"/>
    </location>
</feature>
<evidence type="ECO:0000256" key="1">
    <source>
        <dbReference type="SAM" id="MobiDB-lite"/>
    </source>
</evidence>
<sequence length="202" mass="21521">MLVPGRQHPHARKGQRRKGALGVRRGEEHARGGDDAEQRGEQRAARVAAAAAGQEQREAVQREDGSGVRRVRERDARERFQFVMPVSVDAEDAARLRSQESQEERERGAKRPLLLVDGRAAAAAVAAVAAARGVHKVDGVPASEAAREERGGRGGVAREKERGGGVVVGPDEGAAAGEQQKKGFPGDKGESECEERRGGWGA</sequence>
<feature type="compositionally biased region" description="Basic and acidic residues" evidence="1">
    <location>
        <begin position="92"/>
        <end position="109"/>
    </location>
</feature>
<keyword evidence="3" id="KW-1185">Reference proteome</keyword>
<feature type="region of interest" description="Disordered" evidence="1">
    <location>
        <begin position="92"/>
        <end position="111"/>
    </location>
</feature>
<feature type="compositionally biased region" description="Basic and acidic residues" evidence="1">
    <location>
        <begin position="179"/>
        <end position="202"/>
    </location>
</feature>
<dbReference type="AlphaFoldDB" id="A0AAW0RYP5"/>
<comment type="caution">
    <text evidence="2">The sequence shown here is derived from an EMBL/GenBank/DDBJ whole genome shotgun (WGS) entry which is preliminary data.</text>
</comment>
<feature type="compositionally biased region" description="Basic and acidic residues" evidence="1">
    <location>
        <begin position="145"/>
        <end position="163"/>
    </location>
</feature>
<feature type="compositionally biased region" description="Basic and acidic residues" evidence="1">
    <location>
        <begin position="24"/>
        <end position="44"/>
    </location>
</feature>
<accession>A0AAW0RYP5</accession>
<protein>
    <submittedName>
        <fullName evidence="2">Uncharacterized protein</fullName>
    </submittedName>
</protein>
<reference evidence="2 3" key="1">
    <citation type="submission" date="2020-02" db="EMBL/GenBank/DDBJ databases">
        <title>Comparative genomics of the hypocrealean fungal genus Beauvera.</title>
        <authorList>
            <person name="Showalter D.N."/>
            <person name="Bushley K.E."/>
            <person name="Rehner S.A."/>
        </authorList>
    </citation>
    <scope>NUCLEOTIDE SEQUENCE [LARGE SCALE GENOMIC DNA]</scope>
    <source>
        <strain evidence="2 3">ARSEF4384</strain>
    </source>
</reference>
<feature type="region of interest" description="Disordered" evidence="1">
    <location>
        <begin position="139"/>
        <end position="202"/>
    </location>
</feature>
<dbReference type="Proteomes" id="UP001397290">
    <property type="component" value="Unassembled WGS sequence"/>
</dbReference>
<organism evidence="2 3">
    <name type="scientific">Beauveria asiatica</name>
    <dbReference type="NCBI Taxonomy" id="1069075"/>
    <lineage>
        <taxon>Eukaryota</taxon>
        <taxon>Fungi</taxon>
        <taxon>Dikarya</taxon>
        <taxon>Ascomycota</taxon>
        <taxon>Pezizomycotina</taxon>
        <taxon>Sordariomycetes</taxon>
        <taxon>Hypocreomycetidae</taxon>
        <taxon>Hypocreales</taxon>
        <taxon>Cordycipitaceae</taxon>
        <taxon>Beauveria</taxon>
    </lineage>
</organism>
<evidence type="ECO:0000313" key="2">
    <source>
        <dbReference type="EMBL" id="KAK8146971.1"/>
    </source>
</evidence>
<feature type="compositionally biased region" description="Low complexity" evidence="1">
    <location>
        <begin position="45"/>
        <end position="54"/>
    </location>
</feature>